<dbReference type="Gene3D" id="1.10.10.10">
    <property type="entry name" value="Winged helix-like DNA-binding domain superfamily/Winged helix DNA-binding domain"/>
    <property type="match status" value="1"/>
</dbReference>
<keyword evidence="3" id="KW-0804">Transcription</keyword>
<evidence type="ECO:0000256" key="2">
    <source>
        <dbReference type="ARBA" id="ARBA00023125"/>
    </source>
</evidence>
<feature type="compositionally biased region" description="Basic residues" evidence="4">
    <location>
        <begin position="1"/>
        <end position="11"/>
    </location>
</feature>
<evidence type="ECO:0000313" key="7">
    <source>
        <dbReference type="Proteomes" id="UP000294489"/>
    </source>
</evidence>
<dbReference type="InterPro" id="IPR018490">
    <property type="entry name" value="cNMP-bd_dom_sf"/>
</dbReference>
<dbReference type="InterPro" id="IPR036390">
    <property type="entry name" value="WH_DNA-bd_sf"/>
</dbReference>
<reference evidence="6 7" key="1">
    <citation type="submission" date="2019-03" db="EMBL/GenBank/DDBJ databases">
        <title>Freshwater and sediment microbial communities from various areas in North America, analyzing microbe dynamics in response to fracking.</title>
        <authorList>
            <person name="Lamendella R."/>
        </authorList>
    </citation>
    <scope>NUCLEOTIDE SEQUENCE [LARGE SCALE GENOMIC DNA]</scope>
    <source>
        <strain evidence="6 7">6_TX</strain>
    </source>
</reference>
<keyword evidence="1" id="KW-0805">Transcription regulation</keyword>
<dbReference type="AlphaFoldDB" id="A0A4R8G3A0"/>
<dbReference type="PANTHER" id="PTHR24567:SF68">
    <property type="entry name" value="DNA-BINDING TRANSCRIPTIONAL DUAL REGULATOR CRP"/>
    <property type="match status" value="1"/>
</dbReference>
<evidence type="ECO:0000256" key="1">
    <source>
        <dbReference type="ARBA" id="ARBA00023015"/>
    </source>
</evidence>
<dbReference type="InterPro" id="IPR050397">
    <property type="entry name" value="Env_Response_Regulators"/>
</dbReference>
<evidence type="ECO:0000256" key="4">
    <source>
        <dbReference type="SAM" id="MobiDB-lite"/>
    </source>
</evidence>
<dbReference type="GO" id="GO:0003677">
    <property type="term" value="F:DNA binding"/>
    <property type="evidence" value="ECO:0007669"/>
    <property type="project" value="UniProtKB-KW"/>
</dbReference>
<dbReference type="Proteomes" id="UP000294489">
    <property type="component" value="Unassembled WGS sequence"/>
</dbReference>
<proteinExistence type="predicted"/>
<dbReference type="CDD" id="cd00038">
    <property type="entry name" value="CAP_ED"/>
    <property type="match status" value="1"/>
</dbReference>
<dbReference type="SUPFAM" id="SSF51206">
    <property type="entry name" value="cAMP-binding domain-like"/>
    <property type="match status" value="1"/>
</dbReference>
<dbReference type="SUPFAM" id="SSF46785">
    <property type="entry name" value="Winged helix' DNA-binding domain"/>
    <property type="match status" value="1"/>
</dbReference>
<sequence length="274" mass="31355">MPMTRRIHKRDKLMAPGTETSHGGVGIRKASVDTIDALLFRLGHFMELAEADKQQLRESVMREARVDRGKDVICENERPDYVHIVTDGWACRYKYLADGRRAILGYLIPGDVCDVHIALLDHMDHAVSTLTPTTFALIPRETVNHIFENNTSLAYALFWASLVEESVQREWFVNNTGRPAEKRLAHLLCEMQMRHRAAGLTRDNCIDFPLTQQDLADAMGITVVHTNRVMQKLRSEGLITYDNRQLTINDWEAMKEFGDFDPGYMHLSEETLNL</sequence>
<protein>
    <submittedName>
        <fullName evidence="6">CRP-like cAMP-binding protein</fullName>
    </submittedName>
</protein>
<dbReference type="InterPro" id="IPR036388">
    <property type="entry name" value="WH-like_DNA-bd_sf"/>
</dbReference>
<dbReference type="PANTHER" id="PTHR24567">
    <property type="entry name" value="CRP FAMILY TRANSCRIPTIONAL REGULATORY PROTEIN"/>
    <property type="match status" value="1"/>
</dbReference>
<dbReference type="GO" id="GO:0003700">
    <property type="term" value="F:DNA-binding transcription factor activity"/>
    <property type="evidence" value="ECO:0007669"/>
    <property type="project" value="TreeGrafter"/>
</dbReference>
<name>A0A4R8G3A0_9GAMM</name>
<feature type="domain" description="HTH crp-type" evidence="5">
    <location>
        <begin position="178"/>
        <end position="252"/>
    </location>
</feature>
<dbReference type="InterPro" id="IPR000595">
    <property type="entry name" value="cNMP-bd_dom"/>
</dbReference>
<dbReference type="Gene3D" id="2.60.120.10">
    <property type="entry name" value="Jelly Rolls"/>
    <property type="match status" value="1"/>
</dbReference>
<evidence type="ECO:0000259" key="5">
    <source>
        <dbReference type="PROSITE" id="PS51063"/>
    </source>
</evidence>
<dbReference type="PROSITE" id="PS51063">
    <property type="entry name" value="HTH_CRP_2"/>
    <property type="match status" value="1"/>
</dbReference>
<dbReference type="InterPro" id="IPR014710">
    <property type="entry name" value="RmlC-like_jellyroll"/>
</dbReference>
<evidence type="ECO:0000313" key="6">
    <source>
        <dbReference type="EMBL" id="TDX29556.1"/>
    </source>
</evidence>
<dbReference type="SMART" id="SM00419">
    <property type="entry name" value="HTH_CRP"/>
    <property type="match status" value="1"/>
</dbReference>
<feature type="region of interest" description="Disordered" evidence="4">
    <location>
        <begin position="1"/>
        <end position="22"/>
    </location>
</feature>
<dbReference type="Pfam" id="PF00027">
    <property type="entry name" value="cNMP_binding"/>
    <property type="match status" value="1"/>
</dbReference>
<dbReference type="Pfam" id="PF13545">
    <property type="entry name" value="HTH_Crp_2"/>
    <property type="match status" value="1"/>
</dbReference>
<accession>A0A4R8G3A0</accession>
<gene>
    <name evidence="6" type="ORF">DFO67_107234</name>
</gene>
<dbReference type="GO" id="GO:0005829">
    <property type="term" value="C:cytosol"/>
    <property type="evidence" value="ECO:0007669"/>
    <property type="project" value="TreeGrafter"/>
</dbReference>
<keyword evidence="2" id="KW-0238">DNA-binding</keyword>
<dbReference type="EMBL" id="SOEC01000007">
    <property type="protein sequence ID" value="TDX29556.1"/>
    <property type="molecule type" value="Genomic_DNA"/>
</dbReference>
<comment type="caution">
    <text evidence="6">The sequence shown here is derived from an EMBL/GenBank/DDBJ whole genome shotgun (WGS) entry which is preliminary data.</text>
</comment>
<evidence type="ECO:0000256" key="3">
    <source>
        <dbReference type="ARBA" id="ARBA00023163"/>
    </source>
</evidence>
<organism evidence="6 7">
    <name type="scientific">Modicisalibacter xianhensis</name>
    <dbReference type="NCBI Taxonomy" id="442341"/>
    <lineage>
        <taxon>Bacteria</taxon>
        <taxon>Pseudomonadati</taxon>
        <taxon>Pseudomonadota</taxon>
        <taxon>Gammaproteobacteria</taxon>
        <taxon>Oceanospirillales</taxon>
        <taxon>Halomonadaceae</taxon>
        <taxon>Modicisalibacter</taxon>
    </lineage>
</organism>
<dbReference type="InterPro" id="IPR012318">
    <property type="entry name" value="HTH_CRP"/>
</dbReference>